<accession>A0AAV9PMS0</accession>
<dbReference type="Pfam" id="PF22732">
    <property type="entry name" value="MSL3_chromo-like"/>
    <property type="match status" value="1"/>
</dbReference>
<dbReference type="InterPro" id="IPR026541">
    <property type="entry name" value="MRG_dom"/>
</dbReference>
<evidence type="ECO:0000259" key="10">
    <source>
        <dbReference type="SMART" id="SM00298"/>
    </source>
</evidence>
<dbReference type="PROSITE" id="PS51640">
    <property type="entry name" value="MRG"/>
    <property type="match status" value="1"/>
</dbReference>
<evidence type="ECO:0000256" key="8">
    <source>
        <dbReference type="ARBA" id="ARBA00023242"/>
    </source>
</evidence>
<dbReference type="EMBL" id="JAVRRT010000001">
    <property type="protein sequence ID" value="KAK5175199.1"/>
    <property type="molecule type" value="Genomic_DNA"/>
</dbReference>
<organism evidence="11 12">
    <name type="scientific">Saxophila tyrrhenica</name>
    <dbReference type="NCBI Taxonomy" id="1690608"/>
    <lineage>
        <taxon>Eukaryota</taxon>
        <taxon>Fungi</taxon>
        <taxon>Dikarya</taxon>
        <taxon>Ascomycota</taxon>
        <taxon>Pezizomycotina</taxon>
        <taxon>Dothideomycetes</taxon>
        <taxon>Dothideomycetidae</taxon>
        <taxon>Mycosphaerellales</taxon>
        <taxon>Extremaceae</taxon>
        <taxon>Saxophila</taxon>
    </lineage>
</organism>
<evidence type="ECO:0000256" key="7">
    <source>
        <dbReference type="ARBA" id="ARBA00023163"/>
    </source>
</evidence>
<comment type="caution">
    <text evidence="11">The sequence shown here is derived from an EMBL/GenBank/DDBJ whole genome shotgun (WGS) entry which is preliminary data.</text>
</comment>
<dbReference type="CDD" id="cd18983">
    <property type="entry name" value="CBD_MSL3_like"/>
    <property type="match status" value="1"/>
</dbReference>
<comment type="subcellular location">
    <subcellularLocation>
        <location evidence="1">Nucleus</location>
    </subcellularLocation>
</comment>
<dbReference type="RefSeq" id="XP_064663837.1">
    <property type="nucleotide sequence ID" value="XM_064797603.1"/>
</dbReference>
<comment type="similarity">
    <text evidence="2">Belongs to the MRG family.</text>
</comment>
<dbReference type="GO" id="GO:0006355">
    <property type="term" value="P:regulation of DNA-templated transcription"/>
    <property type="evidence" value="ECO:0007669"/>
    <property type="project" value="InterPro"/>
</dbReference>
<evidence type="ECO:0000256" key="3">
    <source>
        <dbReference type="ARBA" id="ARBA00011353"/>
    </source>
</evidence>
<dbReference type="GO" id="GO:0032221">
    <property type="term" value="C:Rpd3S complex"/>
    <property type="evidence" value="ECO:0007669"/>
    <property type="project" value="TreeGrafter"/>
</dbReference>
<evidence type="ECO:0000313" key="12">
    <source>
        <dbReference type="Proteomes" id="UP001337655"/>
    </source>
</evidence>
<keyword evidence="12" id="KW-1185">Reference proteome</keyword>
<protein>
    <recommendedName>
        <fullName evidence="4">Chromatin modification-related protein EAF3</fullName>
    </recommendedName>
</protein>
<keyword evidence="8" id="KW-0539">Nucleus</keyword>
<dbReference type="InterPro" id="IPR000953">
    <property type="entry name" value="Chromo/chromo_shadow_dom"/>
</dbReference>
<dbReference type="InterPro" id="IPR053820">
    <property type="entry name" value="MSL3_chromo-like"/>
</dbReference>
<keyword evidence="5" id="KW-0156">Chromatin regulator</keyword>
<gene>
    <name evidence="11" type="primary">EAF3</name>
    <name evidence="11" type="ORF">LTR77_000336</name>
</gene>
<reference evidence="11 12" key="1">
    <citation type="submission" date="2023-08" db="EMBL/GenBank/DDBJ databases">
        <title>Black Yeasts Isolated from many extreme environments.</title>
        <authorList>
            <person name="Coleine C."/>
            <person name="Stajich J.E."/>
            <person name="Selbmann L."/>
        </authorList>
    </citation>
    <scope>NUCLEOTIDE SEQUENCE [LARGE SCALE GENOMIC DNA]</scope>
    <source>
        <strain evidence="11 12">CCFEE 5935</strain>
    </source>
</reference>
<dbReference type="Gene3D" id="1.10.274.30">
    <property type="entry name" value="MRG domain"/>
    <property type="match status" value="1"/>
</dbReference>
<dbReference type="AlphaFoldDB" id="A0AAV9PMS0"/>
<feature type="region of interest" description="Disordered" evidence="9">
    <location>
        <begin position="79"/>
        <end position="141"/>
    </location>
</feature>
<evidence type="ECO:0000256" key="2">
    <source>
        <dbReference type="ARBA" id="ARBA00009093"/>
    </source>
</evidence>
<dbReference type="PANTHER" id="PTHR10880">
    <property type="entry name" value="MORTALITY FACTOR 4-LIKE PROTEIN"/>
    <property type="match status" value="1"/>
</dbReference>
<keyword evidence="7" id="KW-0804">Transcription</keyword>
<evidence type="ECO:0000256" key="4">
    <source>
        <dbReference type="ARBA" id="ARBA00018505"/>
    </source>
</evidence>
<proteinExistence type="inferred from homology"/>
<sequence length="331" mass="37914">MAPSSSSGPAYAKDEKVLCFHGELLYEAKVLDNKIKDPNDKKDGYMYRVHYKGWKNTWDDWVPQERLRKLSEENKELASNLKKDMDAQRRAAAGKPSISSAKKRPYGSDLTGSSARGSEDRSSAVPQAPRGTKRGREIEGIDKEEEFMRRPAVRLFIPDSLKSILVDDWEKVTKEQKLAQVPSPTPINQFLREYYDSEINKFRVGSADADLLEETIAGVREYFNKSLGRILLYRFERQQYFAVHKQIESGHGEHAGKTLCDMYGCEHLLRLFVSMPDLIAHTNMDAQSVHRLREELARMSSWMAKRIPKYLANEYEHANQDYLDTAKNGGS</sequence>
<evidence type="ECO:0000256" key="9">
    <source>
        <dbReference type="SAM" id="MobiDB-lite"/>
    </source>
</evidence>
<dbReference type="InterPro" id="IPR016197">
    <property type="entry name" value="Chromo-like_dom_sf"/>
</dbReference>
<feature type="compositionally biased region" description="Basic and acidic residues" evidence="9">
    <location>
        <begin position="79"/>
        <end position="89"/>
    </location>
</feature>
<dbReference type="SMART" id="SM00298">
    <property type="entry name" value="CHROMO"/>
    <property type="match status" value="1"/>
</dbReference>
<evidence type="ECO:0000256" key="1">
    <source>
        <dbReference type="ARBA" id="ARBA00004123"/>
    </source>
</evidence>
<dbReference type="Pfam" id="PF05712">
    <property type="entry name" value="MRG"/>
    <property type="match status" value="1"/>
</dbReference>
<dbReference type="InterPro" id="IPR008676">
    <property type="entry name" value="MRG"/>
</dbReference>
<dbReference type="SUPFAM" id="SSF54160">
    <property type="entry name" value="Chromo domain-like"/>
    <property type="match status" value="1"/>
</dbReference>
<dbReference type="GeneID" id="89921687"/>
<dbReference type="Proteomes" id="UP001337655">
    <property type="component" value="Unassembled WGS sequence"/>
</dbReference>
<dbReference type="GO" id="GO:0006338">
    <property type="term" value="P:chromatin remodeling"/>
    <property type="evidence" value="ECO:0007669"/>
    <property type="project" value="UniProtKB-ARBA"/>
</dbReference>
<name>A0AAV9PMS0_9PEZI</name>
<dbReference type="Gene3D" id="2.30.30.140">
    <property type="match status" value="1"/>
</dbReference>
<dbReference type="PIRSF" id="PIRSF038133">
    <property type="entry name" value="HAT_Nua4_EAF3/MRG15"/>
    <property type="match status" value="1"/>
</dbReference>
<evidence type="ECO:0000313" key="11">
    <source>
        <dbReference type="EMBL" id="KAK5175199.1"/>
    </source>
</evidence>
<dbReference type="PANTHER" id="PTHR10880:SF15">
    <property type="entry name" value="MSL COMPLEX SUBUNIT 3"/>
    <property type="match status" value="1"/>
</dbReference>
<keyword evidence="6" id="KW-0805">Transcription regulation</keyword>
<evidence type="ECO:0000256" key="6">
    <source>
        <dbReference type="ARBA" id="ARBA00023015"/>
    </source>
</evidence>
<feature type="domain" description="Chromo" evidence="10">
    <location>
        <begin position="25"/>
        <end position="85"/>
    </location>
</feature>
<comment type="subunit">
    <text evidence="3">Component of the NuA4 histone acetyltransferase complex.</text>
</comment>
<evidence type="ECO:0000256" key="5">
    <source>
        <dbReference type="ARBA" id="ARBA00022853"/>
    </source>
</evidence>
<dbReference type="InterPro" id="IPR038217">
    <property type="entry name" value="MRG_C_sf"/>
</dbReference>
<dbReference type="GO" id="GO:0035267">
    <property type="term" value="C:NuA4 histone acetyltransferase complex"/>
    <property type="evidence" value="ECO:0007669"/>
    <property type="project" value="TreeGrafter"/>
</dbReference>